<evidence type="ECO:0000313" key="10">
    <source>
        <dbReference type="EMBL" id="KNC47537.1"/>
    </source>
</evidence>
<accession>A0A0L0D584</accession>
<dbReference type="GeneID" id="25562230"/>
<dbReference type="EMBL" id="GL349447">
    <property type="protein sequence ID" value="KNC47537.1"/>
    <property type="molecule type" value="Genomic_DNA"/>
</dbReference>
<keyword evidence="10" id="KW-0830">Ubiquinone</keyword>
<dbReference type="PANTHER" id="PTHR21427:SF19">
    <property type="entry name" value="UBIQUINONE BIOSYNTHESIS PROTEIN COQ9, MITOCHONDRIAL"/>
    <property type="match status" value="1"/>
</dbReference>
<sequence>MLAVATGRLTRLCALPRCRLAPAVTKPAISATPAATAVASADASIAAAESRRWASAPAADHDSAVEVLKTDIINAALEAVPRLGFTREAVRAGVASMGYAPTLEAIFPRGGGDLFDAFARRCNVVLARHLRAEIDSDAPPERRLAAAIRIRLEPHARFSSDVMAAALAQQVAVPENVAPAARELALMADEIARGVAWPLHVPGADGHGKPGSTDARTHARSVAEWSQRRMAVAGVYALSQTYMLADPSAHHADTWAFVDRWSAKAVASTETSQAWLDVLGPTLGSWWHSLHVPIANAPPAAVETSARPAASVEL</sequence>
<dbReference type="Gene3D" id="1.10.357.10">
    <property type="entry name" value="Tetracycline Repressor, domain 2"/>
    <property type="match status" value="1"/>
</dbReference>
<keyword evidence="5" id="KW-0809">Transit peptide</keyword>
<dbReference type="OrthoDB" id="619536at2759"/>
<dbReference type="eggNOG" id="KOG2969">
    <property type="taxonomic scope" value="Eukaryota"/>
</dbReference>
<name>A0A0L0D584_THETB</name>
<reference evidence="10 11" key="1">
    <citation type="submission" date="2010-05" db="EMBL/GenBank/DDBJ databases">
        <title>The Genome Sequence of Thecamonas trahens ATCC 50062.</title>
        <authorList>
            <consortium name="The Broad Institute Genome Sequencing Platform"/>
            <person name="Russ C."/>
            <person name="Cuomo C."/>
            <person name="Shea T."/>
            <person name="Young S.K."/>
            <person name="Zeng Q."/>
            <person name="Koehrsen M."/>
            <person name="Haas B."/>
            <person name="Borodovsky M."/>
            <person name="Guigo R."/>
            <person name="Alvarado L."/>
            <person name="Berlin A."/>
            <person name="Bochicchio J."/>
            <person name="Borenstein D."/>
            <person name="Chapman S."/>
            <person name="Chen Z."/>
            <person name="Freedman E."/>
            <person name="Gellesch M."/>
            <person name="Goldberg J."/>
            <person name="Griggs A."/>
            <person name="Gujja S."/>
            <person name="Heilman E."/>
            <person name="Heiman D."/>
            <person name="Hepburn T."/>
            <person name="Howarth C."/>
            <person name="Jen D."/>
            <person name="Larson L."/>
            <person name="Mehta T."/>
            <person name="Park D."/>
            <person name="Pearson M."/>
            <person name="Roberts A."/>
            <person name="Saif S."/>
            <person name="Shenoy N."/>
            <person name="Sisk P."/>
            <person name="Stolte C."/>
            <person name="Sykes S."/>
            <person name="Thomson T."/>
            <person name="Walk T."/>
            <person name="White J."/>
            <person name="Yandava C."/>
            <person name="Burger G."/>
            <person name="Gray M.W."/>
            <person name="Holland P.W.H."/>
            <person name="King N."/>
            <person name="Lang F.B.F."/>
            <person name="Roger A.J."/>
            <person name="Ruiz-Trillo I."/>
            <person name="Lander E."/>
            <person name="Nusbaum C."/>
        </authorList>
    </citation>
    <scope>NUCLEOTIDE SEQUENCE [LARGE SCALE GENOMIC DNA]</scope>
    <source>
        <strain evidence="10 11">ATCC 50062</strain>
    </source>
</reference>
<dbReference type="Proteomes" id="UP000054408">
    <property type="component" value="Unassembled WGS sequence"/>
</dbReference>
<evidence type="ECO:0000256" key="1">
    <source>
        <dbReference type="ARBA" id="ARBA00004173"/>
    </source>
</evidence>
<dbReference type="UniPathway" id="UPA00232"/>
<dbReference type="InterPro" id="IPR012762">
    <property type="entry name" value="Ubiq_biosynth_COQ9"/>
</dbReference>
<keyword evidence="6 8" id="KW-0446">Lipid-binding</keyword>
<keyword evidence="7 8" id="KW-0496">Mitochondrion</keyword>
<comment type="function">
    <text evidence="8">Membrane-associated protein that warps the membrane surface to access and bind aromatic isoprenes with high specificity, including ubiquinone (CoQ) isoprene intermediates and presents them directly to Coq7, therefore facilitating the Coq7-mediated hydroxylase step. Participates in the biosynthesis of coenzyme Q, also named ubiquinone, an essential lipid-soluble electron transporter for aerobic cellular respiration.</text>
</comment>
<dbReference type="GO" id="GO:0008289">
    <property type="term" value="F:lipid binding"/>
    <property type="evidence" value="ECO:0007669"/>
    <property type="project" value="UniProtKB-UniRule"/>
</dbReference>
<gene>
    <name evidence="10" type="ORF">AMSG_02560</name>
</gene>
<keyword evidence="11" id="KW-1185">Reference proteome</keyword>
<dbReference type="InterPro" id="IPR013718">
    <property type="entry name" value="COQ9_C"/>
</dbReference>
<dbReference type="GO" id="GO:0006744">
    <property type="term" value="P:ubiquinone biosynthetic process"/>
    <property type="evidence" value="ECO:0007669"/>
    <property type="project" value="UniProtKB-UniRule"/>
</dbReference>
<evidence type="ECO:0000256" key="7">
    <source>
        <dbReference type="ARBA" id="ARBA00023128"/>
    </source>
</evidence>
<comment type="similarity">
    <text evidence="3 8">Belongs to the COQ9 family.</text>
</comment>
<evidence type="ECO:0000256" key="6">
    <source>
        <dbReference type="ARBA" id="ARBA00023121"/>
    </source>
</evidence>
<dbReference type="GO" id="GO:0005743">
    <property type="term" value="C:mitochondrial inner membrane"/>
    <property type="evidence" value="ECO:0007669"/>
    <property type="project" value="TreeGrafter"/>
</dbReference>
<evidence type="ECO:0000256" key="8">
    <source>
        <dbReference type="RuleBase" id="RU366063"/>
    </source>
</evidence>
<evidence type="ECO:0000256" key="2">
    <source>
        <dbReference type="ARBA" id="ARBA00004749"/>
    </source>
</evidence>
<keyword evidence="4 8" id="KW-0831">Ubiquinone biosynthesis</keyword>
<evidence type="ECO:0000256" key="5">
    <source>
        <dbReference type="ARBA" id="ARBA00022946"/>
    </source>
</evidence>
<evidence type="ECO:0000256" key="3">
    <source>
        <dbReference type="ARBA" id="ARBA00010766"/>
    </source>
</evidence>
<evidence type="ECO:0000259" key="9">
    <source>
        <dbReference type="Pfam" id="PF08511"/>
    </source>
</evidence>
<feature type="domain" description="COQ9 C-terminal" evidence="9">
    <location>
        <begin position="224"/>
        <end position="263"/>
    </location>
</feature>
<dbReference type="STRING" id="461836.A0A0L0D584"/>
<evidence type="ECO:0000256" key="4">
    <source>
        <dbReference type="ARBA" id="ARBA00022688"/>
    </source>
</evidence>
<comment type="pathway">
    <text evidence="2 8">Cofactor biosynthesis; ubiquinone biosynthesis.</text>
</comment>
<dbReference type="AlphaFoldDB" id="A0A0L0D584"/>
<evidence type="ECO:0000313" key="11">
    <source>
        <dbReference type="Proteomes" id="UP000054408"/>
    </source>
</evidence>
<dbReference type="PANTHER" id="PTHR21427">
    <property type="entry name" value="UBIQUINONE BIOSYNTHESIS PROTEIN COQ9, MITOCHONDRIAL"/>
    <property type="match status" value="1"/>
</dbReference>
<dbReference type="RefSeq" id="XP_013759469.1">
    <property type="nucleotide sequence ID" value="XM_013904015.1"/>
</dbReference>
<organism evidence="10 11">
    <name type="scientific">Thecamonas trahens ATCC 50062</name>
    <dbReference type="NCBI Taxonomy" id="461836"/>
    <lineage>
        <taxon>Eukaryota</taxon>
        <taxon>Apusozoa</taxon>
        <taxon>Apusomonadida</taxon>
        <taxon>Apusomonadidae</taxon>
        <taxon>Thecamonas</taxon>
    </lineage>
</organism>
<dbReference type="Pfam" id="PF08511">
    <property type="entry name" value="COQ9"/>
    <property type="match status" value="1"/>
</dbReference>
<protein>
    <recommendedName>
        <fullName evidence="8">Ubiquinone biosynthesis protein</fullName>
    </recommendedName>
</protein>
<proteinExistence type="inferred from homology"/>
<comment type="subcellular location">
    <subcellularLocation>
        <location evidence="1 8">Mitochondrion</location>
    </subcellularLocation>
</comment>